<evidence type="ECO:0008006" key="3">
    <source>
        <dbReference type="Google" id="ProtNLM"/>
    </source>
</evidence>
<reference evidence="1" key="1">
    <citation type="submission" date="2023-02" db="EMBL/GenBank/DDBJ databases">
        <title>Description of Roseinatronobacter alkalisoli sp. nov., an alkaliphilic bacerium isolated from soda soil.</title>
        <authorList>
            <person name="Wei W."/>
        </authorList>
    </citation>
    <scope>NUCLEOTIDE SEQUENCE</scope>
    <source>
        <strain evidence="1">HJB301</strain>
    </source>
</reference>
<protein>
    <recommendedName>
        <fullName evidence="3">Sulfotransferase family protein</fullName>
    </recommendedName>
</protein>
<sequence length="304" mass="33501">MRLHLHIGAHKTASTHLQRILRRNRALLDARGCACFGPAQLRRDLKLPPLSADIPSAPRVIAPLVGVLQQADARGQRLVLSEENILGTTRADIIAQGHRLYPGADAQLARFLRLVGARDVTLYLALRHPLSLITSGFVQQIKGGNLCDFGNYIAGYDPMALRWSELVARLATCPAVGRLILWRYEDYRQCLPYILAQLLGADRTAALRVSSAPRQIGSSARAIDHARARLQADPALNLKEVIAEAELLFPKSARWPGPAHFTPAMMTMAAQAYHDDLIALQSLHKVTFLTPDRTRKRAGDANRA</sequence>
<name>A0ABT5T9J0_9RHOB</name>
<gene>
    <name evidence="1" type="ORF">PUT78_05735</name>
</gene>
<dbReference type="RefSeq" id="WP_274351222.1">
    <property type="nucleotide sequence ID" value="NZ_JAQZSM010000003.1"/>
</dbReference>
<evidence type="ECO:0000313" key="1">
    <source>
        <dbReference type="EMBL" id="MDD7970593.1"/>
    </source>
</evidence>
<comment type="caution">
    <text evidence="1">The sequence shown here is derived from an EMBL/GenBank/DDBJ whole genome shotgun (WGS) entry which is preliminary data.</text>
</comment>
<proteinExistence type="predicted"/>
<dbReference type="EMBL" id="JAQZSM010000003">
    <property type="protein sequence ID" value="MDD7970593.1"/>
    <property type="molecule type" value="Genomic_DNA"/>
</dbReference>
<dbReference type="SUPFAM" id="SSF52540">
    <property type="entry name" value="P-loop containing nucleoside triphosphate hydrolases"/>
    <property type="match status" value="1"/>
</dbReference>
<organism evidence="1 2">
    <name type="scientific">Roseinatronobacter alkalisoli</name>
    <dbReference type="NCBI Taxonomy" id="3028235"/>
    <lineage>
        <taxon>Bacteria</taxon>
        <taxon>Pseudomonadati</taxon>
        <taxon>Pseudomonadota</taxon>
        <taxon>Alphaproteobacteria</taxon>
        <taxon>Rhodobacterales</taxon>
        <taxon>Paracoccaceae</taxon>
        <taxon>Roseinatronobacter</taxon>
    </lineage>
</organism>
<keyword evidence="2" id="KW-1185">Reference proteome</keyword>
<dbReference type="Proteomes" id="UP001431784">
    <property type="component" value="Unassembled WGS sequence"/>
</dbReference>
<evidence type="ECO:0000313" key="2">
    <source>
        <dbReference type="Proteomes" id="UP001431784"/>
    </source>
</evidence>
<dbReference type="InterPro" id="IPR027417">
    <property type="entry name" value="P-loop_NTPase"/>
</dbReference>
<accession>A0ABT5T9J0</accession>